<evidence type="ECO:0000256" key="6">
    <source>
        <dbReference type="SAM" id="MobiDB-lite"/>
    </source>
</evidence>
<evidence type="ECO:0000256" key="2">
    <source>
        <dbReference type="ARBA" id="ARBA00022691"/>
    </source>
</evidence>
<keyword evidence="3" id="KW-0479">Metal-binding</keyword>
<keyword evidence="8" id="KW-1185">Reference proteome</keyword>
<keyword evidence="4" id="KW-0408">Iron</keyword>
<sequence length="542" mass="62550">MANKNILLIEPGYKNKYPPLGLMKIAQYHGPRGKRDRVRFIKGEDRSVLNQAWDRIYITTLFSFEYPKIAQTIDFALEVANGQADKVFVGGIAASLMHERFIEERRWQGIRFIKGLLSDPPAVALQLDEFSEELYAEDTEGRPIEDMVPDYGILDQIDYKYPVRDAYFAYTSRGCIRKCHFCGVPKLEGAQRDTESLTALIKAIDALYGPKKDLTLMDNNVVASPRFKEIIAEIRDLGFTPGAKLQREGMRVPVQRRVDFNQGVDARILCKDPMYLRELATICLKPLRIAFDHLGVRKPYEQAVRYAAEYGLTELSNYMLYNFHDNPADLFERMRLNVTLNEELGVRIWSFPMRFQPTDRPDRGHIGSKWTRYQLRSMQLILQATHGIVSGEPTFFKRAFGNTFEEYERILALPHDFIFNRDWYERFDPEERLAAYRAEFNRLDGYERRELLELLSSCDPRQFAGLAEQATTAALKRVLRFYVPVPKDELFAIWAKQKELTRGEPTAETGLAEDERVEDAGLDHEEEPSPVCKSKTHEGIAA</sequence>
<dbReference type="InterPro" id="IPR007197">
    <property type="entry name" value="rSAM"/>
</dbReference>
<dbReference type="RefSeq" id="WP_379016793.1">
    <property type="nucleotide sequence ID" value="NZ_JBHUGY010000003.1"/>
</dbReference>
<protein>
    <submittedName>
        <fullName evidence="7">Radical SAM protein</fullName>
    </submittedName>
</protein>
<proteinExistence type="predicted"/>
<dbReference type="PANTHER" id="PTHR43409">
    <property type="entry name" value="ANAEROBIC MAGNESIUM-PROTOPORPHYRIN IX MONOMETHYL ESTER CYCLASE-RELATED"/>
    <property type="match status" value="1"/>
</dbReference>
<dbReference type="InterPro" id="IPR058240">
    <property type="entry name" value="rSAM_sf"/>
</dbReference>
<comment type="cofactor">
    <cofactor evidence="1">
        <name>[4Fe-4S] cluster</name>
        <dbReference type="ChEBI" id="CHEBI:49883"/>
    </cofactor>
</comment>
<evidence type="ECO:0000256" key="1">
    <source>
        <dbReference type="ARBA" id="ARBA00001966"/>
    </source>
</evidence>
<dbReference type="SFLD" id="SFLDS00029">
    <property type="entry name" value="Radical_SAM"/>
    <property type="match status" value="1"/>
</dbReference>
<accession>A0ABW4W792</accession>
<organism evidence="7 8">
    <name type="scientific">Mesorhizobium calcicola</name>
    <dbReference type="NCBI Taxonomy" id="1300310"/>
    <lineage>
        <taxon>Bacteria</taxon>
        <taxon>Pseudomonadati</taxon>
        <taxon>Pseudomonadota</taxon>
        <taxon>Alphaproteobacteria</taxon>
        <taxon>Hyphomicrobiales</taxon>
        <taxon>Phyllobacteriaceae</taxon>
        <taxon>Mesorhizobium</taxon>
    </lineage>
</organism>
<dbReference type="EMBL" id="JBHUGY010000003">
    <property type="protein sequence ID" value="MFD2051983.1"/>
    <property type="molecule type" value="Genomic_DNA"/>
</dbReference>
<dbReference type="Proteomes" id="UP001597349">
    <property type="component" value="Unassembled WGS sequence"/>
</dbReference>
<evidence type="ECO:0000313" key="7">
    <source>
        <dbReference type="EMBL" id="MFD2051983.1"/>
    </source>
</evidence>
<evidence type="ECO:0000313" key="8">
    <source>
        <dbReference type="Proteomes" id="UP001597349"/>
    </source>
</evidence>
<gene>
    <name evidence="7" type="ORF">ACFSQT_02080</name>
</gene>
<keyword evidence="5" id="KW-0411">Iron-sulfur</keyword>
<evidence type="ECO:0000256" key="3">
    <source>
        <dbReference type="ARBA" id="ARBA00022723"/>
    </source>
</evidence>
<evidence type="ECO:0000256" key="4">
    <source>
        <dbReference type="ARBA" id="ARBA00023004"/>
    </source>
</evidence>
<reference evidence="8" key="1">
    <citation type="journal article" date="2019" name="Int. J. Syst. Evol. Microbiol.">
        <title>The Global Catalogue of Microorganisms (GCM) 10K type strain sequencing project: providing services to taxonomists for standard genome sequencing and annotation.</title>
        <authorList>
            <consortium name="The Broad Institute Genomics Platform"/>
            <consortium name="The Broad Institute Genome Sequencing Center for Infectious Disease"/>
            <person name="Wu L."/>
            <person name="Ma J."/>
        </authorList>
    </citation>
    <scope>NUCLEOTIDE SEQUENCE [LARGE SCALE GENOMIC DNA]</scope>
    <source>
        <strain evidence="8">CGMCC 1.16226</strain>
    </source>
</reference>
<name>A0ABW4W792_9HYPH</name>
<feature type="region of interest" description="Disordered" evidence="6">
    <location>
        <begin position="502"/>
        <end position="542"/>
    </location>
</feature>
<evidence type="ECO:0000256" key="5">
    <source>
        <dbReference type="ARBA" id="ARBA00023014"/>
    </source>
</evidence>
<dbReference type="InterPro" id="IPR051198">
    <property type="entry name" value="BchE-like"/>
</dbReference>
<dbReference type="SUPFAM" id="SSF102114">
    <property type="entry name" value="Radical SAM enzymes"/>
    <property type="match status" value="1"/>
</dbReference>
<comment type="caution">
    <text evidence="7">The sequence shown here is derived from an EMBL/GenBank/DDBJ whole genome shotgun (WGS) entry which is preliminary data.</text>
</comment>
<keyword evidence="2" id="KW-0949">S-adenosyl-L-methionine</keyword>